<comment type="caution">
    <text evidence="1">The sequence shown here is derived from an EMBL/GenBank/DDBJ whole genome shotgun (WGS) entry which is preliminary data.</text>
</comment>
<accession>A0ABR4M9M3</accession>
<sequence>MAALHLADNDIEPKHPNKLGFADIYTSLAEGHNCHPDDVDCIVTEIANDPEKEKFTASMREGRSVGSKEEMTIIPGDKGWNEILRTKYYKYAALFNGKALDKVIVRTHESNLSDVTFDVDTFRFYFPAWDTRMPGGKTLKSADGTQIEDTMN</sequence>
<dbReference type="GeneID" id="98121462"/>
<gene>
    <name evidence="1" type="ORF">HOO65_090238</name>
</gene>
<evidence type="ECO:0000313" key="2">
    <source>
        <dbReference type="Proteomes" id="UP001610728"/>
    </source>
</evidence>
<organism evidence="1 2">
    <name type="scientific">Ceratocystis lukuohia</name>
    <dbReference type="NCBI Taxonomy" id="2019550"/>
    <lineage>
        <taxon>Eukaryota</taxon>
        <taxon>Fungi</taxon>
        <taxon>Dikarya</taxon>
        <taxon>Ascomycota</taxon>
        <taxon>Pezizomycotina</taxon>
        <taxon>Sordariomycetes</taxon>
        <taxon>Hypocreomycetidae</taxon>
        <taxon>Microascales</taxon>
        <taxon>Ceratocystidaceae</taxon>
        <taxon>Ceratocystis</taxon>
    </lineage>
</organism>
<proteinExistence type="predicted"/>
<evidence type="ECO:0000313" key="1">
    <source>
        <dbReference type="EMBL" id="KAL2884943.1"/>
    </source>
</evidence>
<reference evidence="1 2" key="1">
    <citation type="submission" date="2020-05" db="EMBL/GenBank/DDBJ databases">
        <title>Ceratocystis lukuohia genome.</title>
        <authorList>
            <person name="Harrington T.C."/>
            <person name="Kim K."/>
            <person name="Mayers C.G."/>
        </authorList>
    </citation>
    <scope>NUCLEOTIDE SEQUENCE [LARGE SCALE GENOMIC DNA]</scope>
    <source>
        <strain evidence="1 2">C4212</strain>
    </source>
</reference>
<dbReference type="RefSeq" id="XP_070856124.1">
    <property type="nucleotide sequence ID" value="XM_071001657.1"/>
</dbReference>
<dbReference type="EMBL" id="JABSNW010000009">
    <property type="protein sequence ID" value="KAL2884943.1"/>
    <property type="molecule type" value="Genomic_DNA"/>
</dbReference>
<dbReference type="Proteomes" id="UP001610728">
    <property type="component" value="Unassembled WGS sequence"/>
</dbReference>
<name>A0ABR4M9M3_9PEZI</name>
<keyword evidence="2" id="KW-1185">Reference proteome</keyword>
<protein>
    <submittedName>
        <fullName evidence="1">Uncharacterized protein</fullName>
    </submittedName>
</protein>